<dbReference type="InterPro" id="IPR013103">
    <property type="entry name" value="RVT_2"/>
</dbReference>
<accession>A0A6L2LCG8</accession>
<dbReference type="Pfam" id="PF00665">
    <property type="entry name" value="rve"/>
    <property type="match status" value="1"/>
</dbReference>
<dbReference type="GO" id="GO:0016787">
    <property type="term" value="F:hydrolase activity"/>
    <property type="evidence" value="ECO:0007669"/>
    <property type="project" value="UniProtKB-KW"/>
</dbReference>
<dbReference type="GO" id="GO:0003676">
    <property type="term" value="F:nucleic acid binding"/>
    <property type="evidence" value="ECO:0007669"/>
    <property type="project" value="InterPro"/>
</dbReference>
<organism evidence="4">
    <name type="scientific">Tanacetum cinerariifolium</name>
    <name type="common">Dalmatian daisy</name>
    <name type="synonym">Chrysanthemum cinerariifolium</name>
    <dbReference type="NCBI Taxonomy" id="118510"/>
    <lineage>
        <taxon>Eukaryota</taxon>
        <taxon>Viridiplantae</taxon>
        <taxon>Streptophyta</taxon>
        <taxon>Embryophyta</taxon>
        <taxon>Tracheophyta</taxon>
        <taxon>Spermatophyta</taxon>
        <taxon>Magnoliopsida</taxon>
        <taxon>eudicotyledons</taxon>
        <taxon>Gunneridae</taxon>
        <taxon>Pentapetalae</taxon>
        <taxon>asterids</taxon>
        <taxon>campanulids</taxon>
        <taxon>Asterales</taxon>
        <taxon>Asteraceae</taxon>
        <taxon>Asteroideae</taxon>
        <taxon>Anthemideae</taxon>
        <taxon>Anthemidinae</taxon>
        <taxon>Tanacetum</taxon>
    </lineage>
</organism>
<dbReference type="SUPFAM" id="SSF53098">
    <property type="entry name" value="Ribonuclease H-like"/>
    <property type="match status" value="1"/>
</dbReference>
<dbReference type="Pfam" id="PF25597">
    <property type="entry name" value="SH3_retrovirus"/>
    <property type="match status" value="1"/>
</dbReference>
<dbReference type="InterPro" id="IPR039537">
    <property type="entry name" value="Retrotran_Ty1/copia-like"/>
</dbReference>
<proteinExistence type="predicted"/>
<comment type="caution">
    <text evidence="4">The sequence shown here is derived from an EMBL/GenBank/DDBJ whole genome shotgun (WGS) entry which is preliminary data.</text>
</comment>
<dbReference type="Gene3D" id="3.30.420.10">
    <property type="entry name" value="Ribonuclease H-like superfamily/Ribonuclease H"/>
    <property type="match status" value="1"/>
</dbReference>
<evidence type="ECO:0000313" key="4">
    <source>
        <dbReference type="EMBL" id="GEU59368.1"/>
    </source>
</evidence>
<dbReference type="EMBL" id="BKCJ010004160">
    <property type="protein sequence ID" value="GEU59368.1"/>
    <property type="molecule type" value="Genomic_DNA"/>
</dbReference>
<dbReference type="InterPro" id="IPR036397">
    <property type="entry name" value="RNaseH_sf"/>
</dbReference>
<reference evidence="4" key="1">
    <citation type="journal article" date="2019" name="Sci. Rep.">
        <title>Draft genome of Tanacetum cinerariifolium, the natural source of mosquito coil.</title>
        <authorList>
            <person name="Yamashiro T."/>
            <person name="Shiraishi A."/>
            <person name="Satake H."/>
            <person name="Nakayama K."/>
        </authorList>
    </citation>
    <scope>NUCLEOTIDE SEQUENCE</scope>
</reference>
<dbReference type="Pfam" id="PF13976">
    <property type="entry name" value="gag_pre-integrs"/>
    <property type="match status" value="1"/>
</dbReference>
<dbReference type="AlphaFoldDB" id="A0A6L2LCG8"/>
<dbReference type="PROSITE" id="PS50994">
    <property type="entry name" value="INTEGRASE"/>
    <property type="match status" value="1"/>
</dbReference>
<dbReference type="GO" id="GO:0015074">
    <property type="term" value="P:DNA integration"/>
    <property type="evidence" value="ECO:0007669"/>
    <property type="project" value="InterPro"/>
</dbReference>
<keyword evidence="1" id="KW-0479">Metal-binding</keyword>
<protein>
    <recommendedName>
        <fullName evidence="3">Integrase catalytic domain-containing protein</fullName>
    </recommendedName>
</protein>
<dbReference type="InterPro" id="IPR012337">
    <property type="entry name" value="RNaseH-like_sf"/>
</dbReference>
<dbReference type="PANTHER" id="PTHR42648:SF32">
    <property type="entry name" value="RIBONUCLEASE H-LIKE DOMAIN, GAG-PRE-INTEGRASE DOMAIN PROTEIN-RELATED"/>
    <property type="match status" value="1"/>
</dbReference>
<gene>
    <name evidence="4" type="ORF">Tci_031346</name>
</gene>
<dbReference type="InterPro" id="IPR025724">
    <property type="entry name" value="GAG-pre-integrase_dom"/>
</dbReference>
<keyword evidence="2" id="KW-0378">Hydrolase</keyword>
<evidence type="ECO:0000256" key="2">
    <source>
        <dbReference type="ARBA" id="ARBA00022801"/>
    </source>
</evidence>
<dbReference type="InterPro" id="IPR001584">
    <property type="entry name" value="Integrase_cat-core"/>
</dbReference>
<dbReference type="GO" id="GO:0046872">
    <property type="term" value="F:metal ion binding"/>
    <property type="evidence" value="ECO:0007669"/>
    <property type="project" value="UniProtKB-KW"/>
</dbReference>
<name>A0A6L2LCG8_TANCI</name>
<dbReference type="Pfam" id="PF07727">
    <property type="entry name" value="RVT_2"/>
    <property type="match status" value="1"/>
</dbReference>
<sequence length="706" mass="80787">MSLAPAFEYSSQSRVNTAKPKAAVNATKAKAKHKAVKGKIGNAVKASACWGNPQEHLQDKEVINSGCSRHMIGNMSFLIDYEEINKGYVAFGGNPKGRKITSKGGLTCLFGKAMEDETKLWNRRLGHLNLKKINKIVKGNLVRGLPSKIFKNDQSCVACQKEKQYRASCKTKVENFISTPLYLLYMDLFRPTFVKSLNTKMYCLVVTDDYSRFTWVFFLGTKDETSGSLKSFITWVENLMNLKVKVIRCDNGTEFKSRVMNQFCKVKGIMRQYSIARTPQQNEVAERRNKTLIEASRTLSISFLRPFGCLVTILNTIDHLGKFDGKADEGFFIGYSLNSKAFRVFNSRTKIVEENLHARFSENTPNNVGSGPNWLFDIDALTKIMNNQPVVAQSNDFLEADFYNLDSTFQVSHIPTTRIHKDYPLEQVIEDLHSPPQTRRMTNNLEEHGKRAIGSKWVFRNKMDERGIVIKNKVRLVAQGHTQEEGINYDEVFSPVARIETIRLFLAYASFKDFIVYQMDVMSAFLYGKIEKEVYVCQPPGFKDPDFPDKVYKVEKALYDLHQALRAWPDIMFVVCACARYQVTPKVSHLHDVKRIFRYLKGQPKLEKPLESDGFEQIVDFLNANQIKYALTVNPTIYTSCIKQFWTTVKIKTVNDDVWLQALIDEKKVVINEASIRHDLKFNDAEVLILLHGMNSVALWHLQSYA</sequence>
<dbReference type="PANTHER" id="PTHR42648">
    <property type="entry name" value="TRANSPOSASE, PUTATIVE-RELATED"/>
    <property type="match status" value="1"/>
</dbReference>
<feature type="domain" description="Integrase catalytic" evidence="3">
    <location>
        <begin position="176"/>
        <end position="294"/>
    </location>
</feature>
<evidence type="ECO:0000256" key="1">
    <source>
        <dbReference type="ARBA" id="ARBA00022723"/>
    </source>
</evidence>
<evidence type="ECO:0000259" key="3">
    <source>
        <dbReference type="PROSITE" id="PS50994"/>
    </source>
</evidence>
<dbReference type="InterPro" id="IPR057670">
    <property type="entry name" value="SH3_retrovirus"/>
</dbReference>